<dbReference type="Proteomes" id="UP000887540">
    <property type="component" value="Unplaced"/>
</dbReference>
<evidence type="ECO:0000256" key="3">
    <source>
        <dbReference type="ARBA" id="ARBA00022737"/>
    </source>
</evidence>
<dbReference type="SUPFAM" id="SSF81340">
    <property type="entry name" value="Clc chloride channel"/>
    <property type="match status" value="1"/>
</dbReference>
<organism evidence="7 8">
    <name type="scientific">Acrobeloides nanus</name>
    <dbReference type="NCBI Taxonomy" id="290746"/>
    <lineage>
        <taxon>Eukaryota</taxon>
        <taxon>Metazoa</taxon>
        <taxon>Ecdysozoa</taxon>
        <taxon>Nematoda</taxon>
        <taxon>Chromadorea</taxon>
        <taxon>Rhabditida</taxon>
        <taxon>Tylenchina</taxon>
        <taxon>Cephalobomorpha</taxon>
        <taxon>Cephaloboidea</taxon>
        <taxon>Cephalobidae</taxon>
        <taxon>Acrobeloides</taxon>
    </lineage>
</organism>
<keyword evidence="7" id="KW-1185">Reference proteome</keyword>
<feature type="transmembrane region" description="Helical" evidence="6">
    <location>
        <begin position="47"/>
        <end position="68"/>
    </location>
</feature>
<dbReference type="GO" id="GO:0005247">
    <property type="term" value="F:voltage-gated chloride channel activity"/>
    <property type="evidence" value="ECO:0007669"/>
    <property type="project" value="TreeGrafter"/>
</dbReference>
<evidence type="ECO:0000256" key="6">
    <source>
        <dbReference type="SAM" id="Phobius"/>
    </source>
</evidence>
<dbReference type="InterPro" id="IPR014743">
    <property type="entry name" value="Cl-channel_core"/>
</dbReference>
<comment type="subcellular location">
    <subcellularLocation>
        <location evidence="1">Membrane</location>
        <topology evidence="1">Multi-pass membrane protein</topology>
    </subcellularLocation>
</comment>
<dbReference type="PANTHER" id="PTHR45720">
    <property type="entry name" value="CHLORIDE CHANNEL PROTEIN 2"/>
    <property type="match status" value="1"/>
</dbReference>
<evidence type="ECO:0000313" key="8">
    <source>
        <dbReference type="WBParaSite" id="ACRNAN_scaffold15922.g17622.t1"/>
    </source>
</evidence>
<evidence type="ECO:0000256" key="4">
    <source>
        <dbReference type="ARBA" id="ARBA00022989"/>
    </source>
</evidence>
<proteinExistence type="predicted"/>
<feature type="transmembrane region" description="Helical" evidence="6">
    <location>
        <begin position="74"/>
        <end position="97"/>
    </location>
</feature>
<dbReference type="WBParaSite" id="ACRNAN_scaffold15922.g17622.t1">
    <property type="protein sequence ID" value="ACRNAN_scaffold15922.g17622.t1"/>
    <property type="gene ID" value="ACRNAN_scaffold15922.g17622"/>
</dbReference>
<keyword evidence="3" id="KW-0677">Repeat</keyword>
<keyword evidence="2 6" id="KW-0812">Transmembrane</keyword>
<dbReference type="Gene3D" id="1.10.3080.10">
    <property type="entry name" value="Clc chloride channel"/>
    <property type="match status" value="1"/>
</dbReference>
<sequence length="117" mass="12597">MFLGGDIRFSQTPTVLFKNCTWTAPNTSALYCKGIENWKGPGGEYSIFLSLTCFVVTFFFLTALASTLPIPAGIFGPSFVLGGAMGRIIGEFVAVLYPDGIRGPDELQIYPGVYAVV</sequence>
<dbReference type="Pfam" id="PF00654">
    <property type="entry name" value="Voltage_CLC"/>
    <property type="match status" value="1"/>
</dbReference>
<dbReference type="InterPro" id="IPR050970">
    <property type="entry name" value="Cl_channel_volt-gated"/>
</dbReference>
<keyword evidence="4 6" id="KW-1133">Transmembrane helix</keyword>
<dbReference type="InterPro" id="IPR001807">
    <property type="entry name" value="ClC"/>
</dbReference>
<reference evidence="8" key="1">
    <citation type="submission" date="2022-11" db="UniProtKB">
        <authorList>
            <consortium name="WormBaseParasite"/>
        </authorList>
    </citation>
    <scope>IDENTIFICATION</scope>
</reference>
<evidence type="ECO:0000256" key="1">
    <source>
        <dbReference type="ARBA" id="ARBA00004141"/>
    </source>
</evidence>
<dbReference type="AlphaFoldDB" id="A0A914D056"/>
<dbReference type="GO" id="GO:0005886">
    <property type="term" value="C:plasma membrane"/>
    <property type="evidence" value="ECO:0007669"/>
    <property type="project" value="TreeGrafter"/>
</dbReference>
<name>A0A914D056_9BILA</name>
<protein>
    <submittedName>
        <fullName evidence="8">Uncharacterized protein</fullName>
    </submittedName>
</protein>
<evidence type="ECO:0000256" key="5">
    <source>
        <dbReference type="ARBA" id="ARBA00023136"/>
    </source>
</evidence>
<dbReference type="PRINTS" id="PR00762">
    <property type="entry name" value="CLCHANNEL"/>
</dbReference>
<accession>A0A914D056</accession>
<evidence type="ECO:0000313" key="7">
    <source>
        <dbReference type="Proteomes" id="UP000887540"/>
    </source>
</evidence>
<dbReference type="PANTHER" id="PTHR45720:SF10">
    <property type="entry name" value="CHLORIDE CHANNEL PROTEIN 2"/>
    <property type="match status" value="1"/>
</dbReference>
<evidence type="ECO:0000256" key="2">
    <source>
        <dbReference type="ARBA" id="ARBA00022692"/>
    </source>
</evidence>
<keyword evidence="5 6" id="KW-0472">Membrane</keyword>